<dbReference type="Gene3D" id="1.10.510.10">
    <property type="entry name" value="Transferase(Phosphotransferase) domain 1"/>
    <property type="match status" value="1"/>
</dbReference>
<dbReference type="CDD" id="cd14014">
    <property type="entry name" value="STKc_PknB_like"/>
    <property type="match status" value="1"/>
</dbReference>
<dbReference type="InterPro" id="IPR017441">
    <property type="entry name" value="Protein_kinase_ATP_BS"/>
</dbReference>
<keyword evidence="2" id="KW-0808">Transferase</keyword>
<protein>
    <recommendedName>
        <fullName evidence="8">Protein kinase domain-containing protein</fullName>
    </recommendedName>
</protein>
<keyword evidence="4 7" id="KW-0547">Nucleotide-binding</keyword>
<dbReference type="Pfam" id="PF00069">
    <property type="entry name" value="Pkinase"/>
    <property type="match status" value="1"/>
</dbReference>
<reference evidence="9" key="1">
    <citation type="journal article" date="2020" name="mSystems">
        <title>Genome- and Community-Level Interaction Insights into Carbon Utilization and Element Cycling Functions of Hydrothermarchaeota in Hydrothermal Sediment.</title>
        <authorList>
            <person name="Zhou Z."/>
            <person name="Liu Y."/>
            <person name="Xu W."/>
            <person name="Pan J."/>
            <person name="Luo Z.H."/>
            <person name="Li M."/>
        </authorList>
    </citation>
    <scope>NUCLEOTIDE SEQUENCE [LARGE SCALE GENOMIC DNA]</scope>
    <source>
        <strain evidence="9">SpSt-339</strain>
    </source>
</reference>
<dbReference type="Gene3D" id="3.80.10.10">
    <property type="entry name" value="Ribonuclease Inhibitor"/>
    <property type="match status" value="2"/>
</dbReference>
<comment type="caution">
    <text evidence="9">The sequence shown here is derived from an EMBL/GenBank/DDBJ whole genome shotgun (WGS) entry which is preliminary data.</text>
</comment>
<evidence type="ECO:0000313" key="9">
    <source>
        <dbReference type="EMBL" id="HEN14800.1"/>
    </source>
</evidence>
<dbReference type="InterPro" id="IPR008271">
    <property type="entry name" value="Ser/Thr_kinase_AS"/>
</dbReference>
<dbReference type="Pfam" id="PF13855">
    <property type="entry name" value="LRR_8"/>
    <property type="match status" value="1"/>
</dbReference>
<evidence type="ECO:0000256" key="5">
    <source>
        <dbReference type="ARBA" id="ARBA00022777"/>
    </source>
</evidence>
<sequence>MDALLEHVALCAECRHRLQLLESHVSPLTGLADPHATDHPYETEQAFRAVLPRLREPQALLALQTELQVGSLLGNYRLIERIGAGGMGVVYRAVHEKLARQVAVKVLNERLEGNLGARARFSEEMRLGAVFDHPRLVRVTDAGHDAGRDYLVMELLDGVDLSRLVRRIGPLSTPDACELVRQAAEGLVAAHRGGIIHRDVKPSNLMLTSTGVKILDLGASRDDHPTAAAGLTATGQVLGTWDYMAPEQRQGACLADARSDLYSLGATLCFLKTGGPPAPCLVENLEAGLQSLLVRLLAPDPADRFASAAEVLAAIAPLAQGHRVERLLDQYRGQTPLAEEAPKSVKGTADRRTRSGQWWFAGSLSGLAACGGLAWIILNLNLPDAQQDTEPVSATTAMNTPPQGTSAVEPTERDVAEWLIARGGAVAAYHGNGPDGWIRSASALPSTPFLIQKIELPPFGPTLSDGEVARLRQLRALEGLACQGTAISSSALQQLAQNRKLKWLYLSRSGLTDRELVAIGQLPKLENLDLSHAAITDAGLRSLADLERLAEIRLSHTLVGDEAVTALHELPNLASLDLTATRITDTGLAGLSVLPRLKLLQLDETGVTDAGLEHLAAITTLRKVSLFGARTTPEGRTRLRSRLSNAVVEPRP</sequence>
<feature type="binding site" evidence="7">
    <location>
        <position position="105"/>
    </location>
    <ligand>
        <name>ATP</name>
        <dbReference type="ChEBI" id="CHEBI:30616"/>
    </ligand>
</feature>
<keyword evidence="3" id="KW-0677">Repeat</keyword>
<keyword evidence="5" id="KW-0418">Kinase</keyword>
<evidence type="ECO:0000259" key="8">
    <source>
        <dbReference type="PROSITE" id="PS50011"/>
    </source>
</evidence>
<gene>
    <name evidence="9" type="ORF">ENQ76_04935</name>
</gene>
<dbReference type="Gene3D" id="3.30.200.20">
    <property type="entry name" value="Phosphorylase Kinase, domain 1"/>
    <property type="match status" value="1"/>
</dbReference>
<evidence type="ECO:0000256" key="6">
    <source>
        <dbReference type="ARBA" id="ARBA00022840"/>
    </source>
</evidence>
<proteinExistence type="predicted"/>
<feature type="domain" description="Protein kinase" evidence="8">
    <location>
        <begin position="76"/>
        <end position="319"/>
    </location>
</feature>
<dbReference type="InterPro" id="IPR001611">
    <property type="entry name" value="Leu-rich_rpt"/>
</dbReference>
<dbReference type="SUPFAM" id="SSF56112">
    <property type="entry name" value="Protein kinase-like (PK-like)"/>
    <property type="match status" value="1"/>
</dbReference>
<dbReference type="SMART" id="SM00367">
    <property type="entry name" value="LRR_CC"/>
    <property type="match status" value="2"/>
</dbReference>
<dbReference type="SUPFAM" id="SSF52047">
    <property type="entry name" value="RNI-like"/>
    <property type="match status" value="1"/>
</dbReference>
<dbReference type="InterPro" id="IPR006553">
    <property type="entry name" value="Leu-rich_rpt_Cys-con_subtyp"/>
</dbReference>
<dbReference type="PROSITE" id="PS00108">
    <property type="entry name" value="PROTEIN_KINASE_ST"/>
    <property type="match status" value="1"/>
</dbReference>
<dbReference type="SMART" id="SM00220">
    <property type="entry name" value="S_TKc"/>
    <property type="match status" value="1"/>
</dbReference>
<keyword evidence="6 7" id="KW-0067">ATP-binding</keyword>
<dbReference type="EMBL" id="DSOK01000150">
    <property type="protein sequence ID" value="HEN14800.1"/>
    <property type="molecule type" value="Genomic_DNA"/>
</dbReference>
<name>A0A7C2JYL9_9PLAN</name>
<accession>A0A7C2JYL9</accession>
<evidence type="ECO:0000256" key="1">
    <source>
        <dbReference type="ARBA" id="ARBA00022614"/>
    </source>
</evidence>
<keyword evidence="1" id="KW-0433">Leucine-rich repeat</keyword>
<evidence type="ECO:0000256" key="3">
    <source>
        <dbReference type="ARBA" id="ARBA00022737"/>
    </source>
</evidence>
<dbReference type="GO" id="GO:0005524">
    <property type="term" value="F:ATP binding"/>
    <property type="evidence" value="ECO:0007669"/>
    <property type="project" value="UniProtKB-UniRule"/>
</dbReference>
<dbReference type="PANTHER" id="PTHR43289:SF6">
    <property type="entry name" value="SERINE_THREONINE-PROTEIN KINASE NEKL-3"/>
    <property type="match status" value="1"/>
</dbReference>
<dbReference type="InterPro" id="IPR000719">
    <property type="entry name" value="Prot_kinase_dom"/>
</dbReference>
<evidence type="ECO:0000256" key="2">
    <source>
        <dbReference type="ARBA" id="ARBA00022679"/>
    </source>
</evidence>
<evidence type="ECO:0000256" key="7">
    <source>
        <dbReference type="PROSITE-ProRule" id="PRU10141"/>
    </source>
</evidence>
<dbReference type="AlphaFoldDB" id="A0A7C2JYL9"/>
<dbReference type="GO" id="GO:0004674">
    <property type="term" value="F:protein serine/threonine kinase activity"/>
    <property type="evidence" value="ECO:0007669"/>
    <property type="project" value="TreeGrafter"/>
</dbReference>
<dbReference type="InterPro" id="IPR011009">
    <property type="entry name" value="Kinase-like_dom_sf"/>
</dbReference>
<dbReference type="PANTHER" id="PTHR43289">
    <property type="entry name" value="MITOGEN-ACTIVATED PROTEIN KINASE KINASE KINASE 20-RELATED"/>
    <property type="match status" value="1"/>
</dbReference>
<organism evidence="9">
    <name type="scientific">Schlesneria paludicola</name>
    <dbReference type="NCBI Taxonomy" id="360056"/>
    <lineage>
        <taxon>Bacteria</taxon>
        <taxon>Pseudomonadati</taxon>
        <taxon>Planctomycetota</taxon>
        <taxon>Planctomycetia</taxon>
        <taxon>Planctomycetales</taxon>
        <taxon>Planctomycetaceae</taxon>
        <taxon>Schlesneria</taxon>
    </lineage>
</organism>
<dbReference type="PROSITE" id="PS50011">
    <property type="entry name" value="PROTEIN_KINASE_DOM"/>
    <property type="match status" value="1"/>
</dbReference>
<evidence type="ECO:0000256" key="4">
    <source>
        <dbReference type="ARBA" id="ARBA00022741"/>
    </source>
</evidence>
<dbReference type="InterPro" id="IPR032675">
    <property type="entry name" value="LRR_dom_sf"/>
</dbReference>
<dbReference type="PROSITE" id="PS00107">
    <property type="entry name" value="PROTEIN_KINASE_ATP"/>
    <property type="match status" value="1"/>
</dbReference>